<feature type="domain" description="Alginate export" evidence="1">
    <location>
        <begin position="37"/>
        <end position="423"/>
    </location>
</feature>
<gene>
    <name evidence="2" type="ORF">AAD027_06515</name>
</gene>
<evidence type="ECO:0000313" key="2">
    <source>
        <dbReference type="EMBL" id="MEL1264026.1"/>
    </source>
</evidence>
<name>A0ABU9IYF8_9GAMM</name>
<dbReference type="InterPro" id="IPR025388">
    <property type="entry name" value="Alginate_export_dom"/>
</dbReference>
<keyword evidence="3" id="KW-1185">Reference proteome</keyword>
<dbReference type="EMBL" id="JBBWWT010000002">
    <property type="protein sequence ID" value="MEL1264026.1"/>
    <property type="molecule type" value="Genomic_DNA"/>
</dbReference>
<dbReference type="Proteomes" id="UP001459204">
    <property type="component" value="Unassembled WGS sequence"/>
</dbReference>
<sequence>MASAAGLALIGAAAAAPPMDSCGDDASCRQETDRGTLAFAGEIRVRHQDYRPFRFGVGADDDAFRLARALASVDWRIGRWQAFAQLGAHAEHGRDGGPGRTDQSAADVQQAYLALREGHWTAWAGRQEIGYGSSRLISRRDGPNIRLAFDGLRLSRATPGYRIDLLALRPVDNRPGAFDDGSDTGQALWGLYATVPTGAAARGKLDVYWLGYQRDDARFGGMTGEETRQSFGLRAFGQQGGWDWNVEAVHQQGRFQPAMAPSLDVRAWTLASDTGFTFDTAPWTPRASIKVDVASGDADPADGRLRTFNALYPRASYFSESSLIAPANLIDVQPAVTWRPSERIEFTAGWDFVWKHRRADAVYTTPTPLTAVAGTAGTSRRIGDQIKLEGSYRPHPDWEIQLHLARFRAGPGLREAGGRDVDFVSTTVGWQW</sequence>
<dbReference type="Pfam" id="PF13372">
    <property type="entry name" value="Alginate_exp"/>
    <property type="match status" value="1"/>
</dbReference>
<evidence type="ECO:0000313" key="3">
    <source>
        <dbReference type="Proteomes" id="UP001459204"/>
    </source>
</evidence>
<organism evidence="2 3">
    <name type="scientific">Pseudoxanthomonas putridarboris</name>
    <dbReference type="NCBI Taxonomy" id="752605"/>
    <lineage>
        <taxon>Bacteria</taxon>
        <taxon>Pseudomonadati</taxon>
        <taxon>Pseudomonadota</taxon>
        <taxon>Gammaproteobacteria</taxon>
        <taxon>Lysobacterales</taxon>
        <taxon>Lysobacteraceae</taxon>
        <taxon>Pseudoxanthomonas</taxon>
    </lineage>
</organism>
<dbReference type="RefSeq" id="WP_341725204.1">
    <property type="nucleotide sequence ID" value="NZ_JBBWWT010000002.1"/>
</dbReference>
<evidence type="ECO:0000259" key="1">
    <source>
        <dbReference type="Pfam" id="PF13372"/>
    </source>
</evidence>
<protein>
    <submittedName>
        <fullName evidence="2">Alginate export family protein</fullName>
    </submittedName>
</protein>
<accession>A0ABU9IYF8</accession>
<comment type="caution">
    <text evidence="2">The sequence shown here is derived from an EMBL/GenBank/DDBJ whole genome shotgun (WGS) entry which is preliminary data.</text>
</comment>
<proteinExistence type="predicted"/>
<reference evidence="2 3" key="1">
    <citation type="submission" date="2024-04" db="EMBL/GenBank/DDBJ databases">
        <title>Draft genome sequence of Pseudoxanthomonas putridarboris WD12.</title>
        <authorList>
            <person name="Oh J."/>
        </authorList>
    </citation>
    <scope>NUCLEOTIDE SEQUENCE [LARGE SCALE GENOMIC DNA]</scope>
    <source>
        <strain evidence="2 3">WD12</strain>
    </source>
</reference>